<dbReference type="EMBL" id="CP002628">
    <property type="protein sequence ID" value="AEB07072.1"/>
    <property type="molecule type" value="Genomic_DNA"/>
</dbReference>
<evidence type="ECO:0000313" key="9">
    <source>
        <dbReference type="EMBL" id="AEB07072.1"/>
    </source>
</evidence>
<proteinExistence type="inferred from homology"/>
<dbReference type="OrthoDB" id="5244330at2"/>
<dbReference type="GO" id="GO:0008234">
    <property type="term" value="F:cysteine-type peptidase activity"/>
    <property type="evidence" value="ECO:0007669"/>
    <property type="project" value="UniProtKB-KW"/>
</dbReference>
<dbReference type="InterPro" id="IPR051202">
    <property type="entry name" value="Peptidase_C40"/>
</dbReference>
<reference evidence="10" key="1">
    <citation type="journal article" date="2013" name="Stand. Genomic Sci.">
        <title>Complete genome sequence of Coriobacterium glomerans type strain (PW2(T)) from the midgut of Pyrrhocoris apterus L. (red soldier bug).</title>
        <authorList>
            <person name="Stackebrandt E."/>
            <person name="Zeytun A."/>
            <person name="Lapidus A."/>
            <person name="Nolan M."/>
            <person name="Lucas S."/>
            <person name="Hammon N."/>
            <person name="Deshpande S."/>
            <person name="Cheng J.F."/>
            <person name="Tapia R."/>
            <person name="Goodwin L.A."/>
            <person name="Pitluck S."/>
            <person name="Liolios K."/>
            <person name="Pagani I."/>
            <person name="Ivanova N."/>
            <person name="Mavromatis K."/>
            <person name="Mikhailova N."/>
            <person name="Huntemann M."/>
            <person name="Pati A."/>
            <person name="Chen A."/>
            <person name="Palaniappan K."/>
            <person name="Chang Y.J."/>
            <person name="Land M."/>
            <person name="Hauser L."/>
            <person name="Rohde M."/>
            <person name="Pukall R."/>
            <person name="Goker M."/>
            <person name="Detter J.C."/>
            <person name="Woyke T."/>
            <person name="Bristow J."/>
            <person name="Eisen J.A."/>
            <person name="Markowitz V."/>
            <person name="Hugenholtz P."/>
            <person name="Kyrpides N.C."/>
            <person name="Klenk H.P."/>
        </authorList>
    </citation>
    <scope>NUCLEOTIDE SEQUENCE</scope>
    <source>
        <strain evidence="10">ATCC 49209 / DSM 20642 / JCM 10262 / PW2</strain>
    </source>
</reference>
<feature type="domain" description="NlpC/P60" evidence="8">
    <location>
        <begin position="264"/>
        <end position="385"/>
    </location>
</feature>
<evidence type="ECO:0000313" key="10">
    <source>
        <dbReference type="Proteomes" id="UP000006851"/>
    </source>
</evidence>
<sequence length="385" mass="40831">MRFAKPARTRIHLLTRRLLAVALCVATAVTCSPLSAFADAQSDLASATAQLEQIGSDYQKLQEQLVSSTAEVEDTKSLIEEKHTELTEKQAELAGHVSSEYKTGGASVIKLLLDSTTFNDILERVFYMDKVSAAQAATIKSVRDLKAELERKQVEQEQKLAEIQQQVDDLAANQKKAQSLVNSLSAEVKQQLEEQAKNNAAVASGMESSNDAANGAAKVPVDGDGSTNNNTADKSGGNVTPPAPNPAPVPTPTPAPAPDPSGGKTTISSPIGYALAQEGAAYVSGGRSPSVGFDCSGLVWYAYRCIGITLPSTTSGGQEMYFRTHGRFTTNVNELQYGDVVFFSGHVAFYVGGGKIFGARTFGKGAGTSDMRYFGSFHGGGQLYR</sequence>
<keyword evidence="10" id="KW-1185">Reference proteome</keyword>
<name>F2N7W3_CORGP</name>
<feature type="coiled-coil region" evidence="5">
    <location>
        <begin position="44"/>
        <end position="78"/>
    </location>
</feature>
<dbReference type="eggNOG" id="COG4372">
    <property type="taxonomic scope" value="Bacteria"/>
</dbReference>
<keyword evidence="5" id="KW-0175">Coiled coil</keyword>
<evidence type="ECO:0000256" key="6">
    <source>
        <dbReference type="SAM" id="MobiDB-lite"/>
    </source>
</evidence>
<dbReference type="eggNOG" id="COG0791">
    <property type="taxonomic scope" value="Bacteria"/>
</dbReference>
<dbReference type="Proteomes" id="UP000006851">
    <property type="component" value="Chromosome"/>
</dbReference>
<feature type="compositionally biased region" description="Pro residues" evidence="6">
    <location>
        <begin position="241"/>
        <end position="259"/>
    </location>
</feature>
<dbReference type="Pfam" id="PF00877">
    <property type="entry name" value="NLPC_P60"/>
    <property type="match status" value="1"/>
</dbReference>
<dbReference type="GO" id="GO:0006508">
    <property type="term" value="P:proteolysis"/>
    <property type="evidence" value="ECO:0007669"/>
    <property type="project" value="UniProtKB-KW"/>
</dbReference>
<dbReference type="AlphaFoldDB" id="F2N7W3"/>
<feature type="region of interest" description="Disordered" evidence="6">
    <location>
        <begin position="197"/>
        <end position="269"/>
    </location>
</feature>
<keyword evidence="7" id="KW-0732">Signal</keyword>
<dbReference type="PROSITE" id="PS51935">
    <property type="entry name" value="NLPC_P60"/>
    <property type="match status" value="1"/>
</dbReference>
<dbReference type="PANTHER" id="PTHR47053">
    <property type="entry name" value="MUREIN DD-ENDOPEPTIDASE MEPH-RELATED"/>
    <property type="match status" value="1"/>
</dbReference>
<organism evidence="9 10">
    <name type="scientific">Coriobacterium glomerans (strain ATCC 49209 / DSM 20642 / JCM 10262 / PW2)</name>
    <dbReference type="NCBI Taxonomy" id="700015"/>
    <lineage>
        <taxon>Bacteria</taxon>
        <taxon>Bacillati</taxon>
        <taxon>Actinomycetota</taxon>
        <taxon>Coriobacteriia</taxon>
        <taxon>Coriobacteriales</taxon>
        <taxon>Coriobacteriaceae</taxon>
        <taxon>Coriobacterium</taxon>
    </lineage>
</organism>
<feature type="coiled-coil region" evidence="5">
    <location>
        <begin position="139"/>
        <end position="194"/>
    </location>
</feature>
<dbReference type="SUPFAM" id="SSF54001">
    <property type="entry name" value="Cysteine proteinases"/>
    <property type="match status" value="1"/>
</dbReference>
<evidence type="ECO:0000256" key="3">
    <source>
        <dbReference type="ARBA" id="ARBA00022801"/>
    </source>
</evidence>
<keyword evidence="2" id="KW-0645">Protease</keyword>
<evidence type="ECO:0000256" key="4">
    <source>
        <dbReference type="ARBA" id="ARBA00022807"/>
    </source>
</evidence>
<protein>
    <submittedName>
        <fullName evidence="9">NLP/P60 protein</fullName>
    </submittedName>
</protein>
<dbReference type="Gene3D" id="3.90.1720.10">
    <property type="entry name" value="endopeptidase domain like (from Nostoc punctiforme)"/>
    <property type="match status" value="1"/>
</dbReference>
<dbReference type="PANTHER" id="PTHR47053:SF1">
    <property type="entry name" value="MUREIN DD-ENDOPEPTIDASE MEPH-RELATED"/>
    <property type="match status" value="1"/>
</dbReference>
<evidence type="ECO:0000256" key="2">
    <source>
        <dbReference type="ARBA" id="ARBA00022670"/>
    </source>
</evidence>
<keyword evidence="4" id="KW-0788">Thiol protease</keyword>
<accession>F2N7W3</accession>
<dbReference type="InterPro" id="IPR000064">
    <property type="entry name" value="NLP_P60_dom"/>
</dbReference>
<evidence type="ECO:0000256" key="5">
    <source>
        <dbReference type="SAM" id="Coils"/>
    </source>
</evidence>
<dbReference type="HOGENOM" id="CLU_034085_0_2_11"/>
<feature type="signal peptide" evidence="7">
    <location>
        <begin position="1"/>
        <end position="38"/>
    </location>
</feature>
<dbReference type="STRING" id="700015.Corgl_0964"/>
<dbReference type="RefSeq" id="WP_013708815.1">
    <property type="nucleotide sequence ID" value="NC_015389.1"/>
</dbReference>
<feature type="chain" id="PRO_5003286988" evidence="7">
    <location>
        <begin position="39"/>
        <end position="385"/>
    </location>
</feature>
<dbReference type="KEGG" id="cgo:Corgl_0964"/>
<dbReference type="Gene3D" id="6.10.250.3150">
    <property type="match status" value="1"/>
</dbReference>
<comment type="similarity">
    <text evidence="1">Belongs to the peptidase C40 family.</text>
</comment>
<evidence type="ECO:0000256" key="7">
    <source>
        <dbReference type="SAM" id="SignalP"/>
    </source>
</evidence>
<keyword evidence="3" id="KW-0378">Hydrolase</keyword>
<evidence type="ECO:0000259" key="8">
    <source>
        <dbReference type="PROSITE" id="PS51935"/>
    </source>
</evidence>
<evidence type="ECO:0000256" key="1">
    <source>
        <dbReference type="ARBA" id="ARBA00007074"/>
    </source>
</evidence>
<dbReference type="InterPro" id="IPR038765">
    <property type="entry name" value="Papain-like_cys_pep_sf"/>
</dbReference>
<gene>
    <name evidence="9" type="ordered locus">Corgl_0964</name>
</gene>